<keyword evidence="1" id="KW-0812">Transmembrane</keyword>
<reference evidence="3 4" key="1">
    <citation type="submission" date="2016-02" db="EMBL/GenBank/DDBJ databases">
        <title>Genome analysis of coral dinoflagellate symbionts highlights evolutionary adaptations to a symbiotic lifestyle.</title>
        <authorList>
            <person name="Aranda M."/>
            <person name="Li Y."/>
            <person name="Liew Y.J."/>
            <person name="Baumgarten S."/>
            <person name="Simakov O."/>
            <person name="Wilson M."/>
            <person name="Piel J."/>
            <person name="Ashoor H."/>
            <person name="Bougouffa S."/>
            <person name="Bajic V.B."/>
            <person name="Ryu T."/>
            <person name="Ravasi T."/>
            <person name="Bayer T."/>
            <person name="Micklem G."/>
            <person name="Kim H."/>
            <person name="Bhak J."/>
            <person name="Lajeunesse T.C."/>
            <person name="Voolstra C.R."/>
        </authorList>
    </citation>
    <scope>NUCLEOTIDE SEQUENCE [LARGE SCALE GENOMIC DNA]</scope>
    <source>
        <strain evidence="3 4">CCMP2467</strain>
    </source>
</reference>
<feature type="signal peptide" evidence="2">
    <location>
        <begin position="1"/>
        <end position="19"/>
    </location>
</feature>
<protein>
    <submittedName>
        <fullName evidence="3">Uncharacterized protein</fullName>
    </submittedName>
</protein>
<evidence type="ECO:0000256" key="2">
    <source>
        <dbReference type="SAM" id="SignalP"/>
    </source>
</evidence>
<keyword evidence="1" id="KW-1133">Transmembrane helix</keyword>
<evidence type="ECO:0000256" key="1">
    <source>
        <dbReference type="SAM" id="Phobius"/>
    </source>
</evidence>
<accession>A0A1Q9E6U5</accession>
<feature type="transmembrane region" description="Helical" evidence="1">
    <location>
        <begin position="441"/>
        <end position="460"/>
    </location>
</feature>
<keyword evidence="1" id="KW-0472">Membrane</keyword>
<feature type="chain" id="PRO_5012706103" evidence="2">
    <location>
        <begin position="20"/>
        <end position="567"/>
    </location>
</feature>
<keyword evidence="4" id="KW-1185">Reference proteome</keyword>
<dbReference type="Proteomes" id="UP000186817">
    <property type="component" value="Unassembled WGS sequence"/>
</dbReference>
<proteinExistence type="predicted"/>
<feature type="transmembrane region" description="Helical" evidence="1">
    <location>
        <begin position="529"/>
        <end position="547"/>
    </location>
</feature>
<dbReference type="EMBL" id="LSRX01000244">
    <property type="protein sequence ID" value="OLQ03147.1"/>
    <property type="molecule type" value="Genomic_DNA"/>
</dbReference>
<sequence>MPATALWALFAASFVSAGAYSNRNVPDLSAPLLIRAQLAREVRFSLLQPSNDTASLRNVQEELIGRSFGAQNVRRTALCWAETNLVPAITASPAFGRAPQQFPRHRYKLVNLDLDPRDAIRMAPFRDTPLDDKHLGQSGRLLLGTDAPWHPTGSDWIRLDDAFMVEAGMKPDQQHRSTMPLENAGESSIRGDNFWGVHSASVASSERYREQAIYMIDRFWEGETVDGQPVSKALLDPNVLESISEALHRKCRSDMMNRSGPQCPGLLGDFIYLSPGLQVTLENLQSKMTWYIQQPRTLDRTIPRCFALDAEVTHDKAMDECTLHLSLSETLDGEEPWPTCVFVEEPSPDVWAVPSLSVVPVLWSNDPFCNSRFAVRLGRRQEEDAPCDGLAFAGGGELTGVHEPQIQAAKACPQLSFSKSPLQTWSRSEVDMARTRGAPRLLTALLLVAAVAIGLPRAFISVPKKAADRAPSPALGAAATLAWAEQARAVQEYQYIAPDRTGQEPQYFPNFLDPKFSFEDWLNNPDSDYVVFLTVVTVAVVVLNFLLDVANGLSEALASGKSGNQQQ</sequence>
<comment type="caution">
    <text evidence="3">The sequence shown here is derived from an EMBL/GenBank/DDBJ whole genome shotgun (WGS) entry which is preliminary data.</text>
</comment>
<evidence type="ECO:0000313" key="3">
    <source>
        <dbReference type="EMBL" id="OLQ03147.1"/>
    </source>
</evidence>
<dbReference type="OrthoDB" id="419400at2759"/>
<gene>
    <name evidence="3" type="ORF">AK812_SmicGene13927</name>
</gene>
<organism evidence="3 4">
    <name type="scientific">Symbiodinium microadriaticum</name>
    <name type="common">Dinoflagellate</name>
    <name type="synonym">Zooxanthella microadriatica</name>
    <dbReference type="NCBI Taxonomy" id="2951"/>
    <lineage>
        <taxon>Eukaryota</taxon>
        <taxon>Sar</taxon>
        <taxon>Alveolata</taxon>
        <taxon>Dinophyceae</taxon>
        <taxon>Suessiales</taxon>
        <taxon>Symbiodiniaceae</taxon>
        <taxon>Symbiodinium</taxon>
    </lineage>
</organism>
<dbReference type="AlphaFoldDB" id="A0A1Q9E6U5"/>
<evidence type="ECO:0000313" key="4">
    <source>
        <dbReference type="Proteomes" id="UP000186817"/>
    </source>
</evidence>
<name>A0A1Q9E6U5_SYMMI</name>
<keyword evidence="2" id="KW-0732">Signal</keyword>